<proteinExistence type="inferred from homology"/>
<evidence type="ECO:0000256" key="1">
    <source>
        <dbReference type="ARBA" id="ARBA00001946"/>
    </source>
</evidence>
<keyword evidence="8 10" id="KW-0460">Magnesium</keyword>
<dbReference type="Gene3D" id="3.40.50.300">
    <property type="entry name" value="P-loop containing nucleotide triphosphate hydrolases"/>
    <property type="match status" value="1"/>
</dbReference>
<feature type="site" description="Interaction with substrate tRNA" evidence="10">
    <location>
        <position position="104"/>
    </location>
</feature>
<dbReference type="SUPFAM" id="SSF52540">
    <property type="entry name" value="P-loop containing nucleoside triphosphate hydrolases"/>
    <property type="match status" value="2"/>
</dbReference>
<dbReference type="InterPro" id="IPR039657">
    <property type="entry name" value="Dimethylallyltransferase"/>
</dbReference>
<feature type="binding site" evidence="10">
    <location>
        <begin position="13"/>
        <end position="20"/>
    </location>
    <ligand>
        <name>ATP</name>
        <dbReference type="ChEBI" id="CHEBI:30616"/>
    </ligand>
</feature>
<dbReference type="InterPro" id="IPR027417">
    <property type="entry name" value="P-loop_NTPase"/>
</dbReference>
<protein>
    <recommendedName>
        <fullName evidence="10">tRNA dimethylallyltransferase</fullName>
        <ecNumber evidence="10">2.5.1.75</ecNumber>
    </recommendedName>
    <alternativeName>
        <fullName evidence="10">Dimethylallyl diphosphate:tRNA dimethylallyltransferase</fullName>
        <shortName evidence="10">DMAPP:tRNA dimethylallyltransferase</shortName>
        <shortName evidence="10">DMATase</shortName>
    </alternativeName>
    <alternativeName>
        <fullName evidence="10">Isopentenyl-diphosphate:tRNA isopentenyltransferase</fullName>
        <shortName evidence="10">IPP transferase</shortName>
        <shortName evidence="10">IPPT</shortName>
        <shortName evidence="10">IPTase</shortName>
    </alternativeName>
</protein>
<dbReference type="InterPro" id="IPR018022">
    <property type="entry name" value="IPT"/>
</dbReference>
<dbReference type="Proteomes" id="UP001428290">
    <property type="component" value="Unassembled WGS sequence"/>
</dbReference>
<accession>A0ABP9WVA1</accession>
<feature type="binding site" evidence="10">
    <location>
        <begin position="15"/>
        <end position="20"/>
    </location>
    <ligand>
        <name>substrate</name>
    </ligand>
</feature>
<evidence type="ECO:0000256" key="12">
    <source>
        <dbReference type="RuleBase" id="RU003784"/>
    </source>
</evidence>
<keyword evidence="15" id="KW-1185">Reference proteome</keyword>
<comment type="caution">
    <text evidence="14">The sequence shown here is derived from an EMBL/GenBank/DDBJ whole genome shotgun (WGS) entry which is preliminary data.</text>
</comment>
<evidence type="ECO:0000256" key="11">
    <source>
        <dbReference type="RuleBase" id="RU003783"/>
    </source>
</evidence>
<evidence type="ECO:0000256" key="6">
    <source>
        <dbReference type="ARBA" id="ARBA00022741"/>
    </source>
</evidence>
<comment type="similarity">
    <text evidence="3 10 13">Belongs to the IPP transferase family.</text>
</comment>
<evidence type="ECO:0000256" key="7">
    <source>
        <dbReference type="ARBA" id="ARBA00022840"/>
    </source>
</evidence>
<dbReference type="HAMAP" id="MF_00185">
    <property type="entry name" value="IPP_trans"/>
    <property type="match status" value="1"/>
</dbReference>
<comment type="caution">
    <text evidence="10">Lacks conserved residue(s) required for the propagation of feature annotation.</text>
</comment>
<comment type="function">
    <text evidence="2 10 12">Catalyzes the transfer of a dimethylallyl group onto the adenine at position 37 in tRNAs that read codons beginning with uridine, leading to the formation of N6-(dimethylallyl)adenosine (i(6)A).</text>
</comment>
<evidence type="ECO:0000256" key="13">
    <source>
        <dbReference type="RuleBase" id="RU003785"/>
    </source>
</evidence>
<keyword evidence="5 10" id="KW-0819">tRNA processing</keyword>
<evidence type="ECO:0000313" key="15">
    <source>
        <dbReference type="Proteomes" id="UP001428290"/>
    </source>
</evidence>
<evidence type="ECO:0000256" key="3">
    <source>
        <dbReference type="ARBA" id="ARBA00005842"/>
    </source>
</evidence>
<dbReference type="RefSeq" id="WP_345720652.1">
    <property type="nucleotide sequence ID" value="NZ_BAABRU010000002.1"/>
</dbReference>
<evidence type="ECO:0000256" key="2">
    <source>
        <dbReference type="ARBA" id="ARBA00003213"/>
    </source>
</evidence>
<evidence type="ECO:0000256" key="4">
    <source>
        <dbReference type="ARBA" id="ARBA00022679"/>
    </source>
</evidence>
<evidence type="ECO:0000256" key="9">
    <source>
        <dbReference type="ARBA" id="ARBA00049563"/>
    </source>
</evidence>
<evidence type="ECO:0000256" key="8">
    <source>
        <dbReference type="ARBA" id="ARBA00022842"/>
    </source>
</evidence>
<evidence type="ECO:0000256" key="10">
    <source>
        <dbReference type="HAMAP-Rule" id="MF_00185"/>
    </source>
</evidence>
<evidence type="ECO:0000256" key="5">
    <source>
        <dbReference type="ARBA" id="ARBA00022694"/>
    </source>
</evidence>
<evidence type="ECO:0000313" key="14">
    <source>
        <dbReference type="EMBL" id="GAA5527019.1"/>
    </source>
</evidence>
<dbReference type="EMBL" id="BAABRU010000002">
    <property type="protein sequence ID" value="GAA5527019.1"/>
    <property type="molecule type" value="Genomic_DNA"/>
</dbReference>
<dbReference type="Gene3D" id="1.10.20.140">
    <property type="match status" value="1"/>
</dbReference>
<dbReference type="CDD" id="cd02019">
    <property type="entry name" value="NK"/>
    <property type="match status" value="1"/>
</dbReference>
<keyword evidence="7 10" id="KW-0067">ATP-binding</keyword>
<gene>
    <name evidence="10 14" type="primary">miaA</name>
    <name evidence="14" type="ORF">Hgul01_00801</name>
</gene>
<dbReference type="Pfam" id="PF01715">
    <property type="entry name" value="IPPT"/>
    <property type="match status" value="1"/>
</dbReference>
<feature type="region of interest" description="Interaction with substrate tRNA" evidence="10">
    <location>
        <begin position="38"/>
        <end position="41"/>
    </location>
</feature>
<comment type="catalytic activity">
    <reaction evidence="9 10 11">
        <text>adenosine(37) in tRNA + dimethylallyl diphosphate = N(6)-dimethylallyladenosine(37) in tRNA + diphosphate</text>
        <dbReference type="Rhea" id="RHEA:26482"/>
        <dbReference type="Rhea" id="RHEA-COMP:10162"/>
        <dbReference type="Rhea" id="RHEA-COMP:10375"/>
        <dbReference type="ChEBI" id="CHEBI:33019"/>
        <dbReference type="ChEBI" id="CHEBI:57623"/>
        <dbReference type="ChEBI" id="CHEBI:74411"/>
        <dbReference type="ChEBI" id="CHEBI:74415"/>
        <dbReference type="EC" id="2.5.1.75"/>
    </reaction>
</comment>
<keyword evidence="4 10" id="KW-0808">Transferase</keyword>
<name>A0ABP9WVA1_9CHLR</name>
<dbReference type="PANTHER" id="PTHR11088">
    <property type="entry name" value="TRNA DIMETHYLALLYLTRANSFERASE"/>
    <property type="match status" value="1"/>
</dbReference>
<comment type="cofactor">
    <cofactor evidence="1 10">
        <name>Mg(2+)</name>
        <dbReference type="ChEBI" id="CHEBI:18420"/>
    </cofactor>
</comment>
<dbReference type="EC" id="2.5.1.75" evidence="10"/>
<dbReference type="PANTHER" id="PTHR11088:SF60">
    <property type="entry name" value="TRNA DIMETHYLALLYLTRANSFERASE"/>
    <property type="match status" value="1"/>
</dbReference>
<keyword evidence="6 10" id="KW-0547">Nucleotide-binding</keyword>
<feature type="site" description="Interaction with substrate tRNA" evidence="10">
    <location>
        <position position="127"/>
    </location>
</feature>
<reference evidence="14 15" key="1">
    <citation type="submission" date="2024-02" db="EMBL/GenBank/DDBJ databases">
        <title>Herpetosiphon gulosus NBRC 112829.</title>
        <authorList>
            <person name="Ichikawa N."/>
            <person name="Katano-Makiyama Y."/>
            <person name="Hidaka K."/>
        </authorList>
    </citation>
    <scope>NUCLEOTIDE SEQUENCE [LARGE SCALE GENOMIC DNA]</scope>
    <source>
        <strain evidence="14 15">NBRC 112829</strain>
    </source>
</reference>
<organism evidence="14 15">
    <name type="scientific">Herpetosiphon gulosus</name>
    <dbReference type="NCBI Taxonomy" id="1973496"/>
    <lineage>
        <taxon>Bacteria</taxon>
        <taxon>Bacillati</taxon>
        <taxon>Chloroflexota</taxon>
        <taxon>Chloroflexia</taxon>
        <taxon>Herpetosiphonales</taxon>
        <taxon>Herpetosiphonaceae</taxon>
        <taxon>Herpetosiphon</taxon>
    </lineage>
</organism>
<dbReference type="NCBIfam" id="TIGR00174">
    <property type="entry name" value="miaA"/>
    <property type="match status" value="1"/>
</dbReference>
<sequence>MQAPQPLIIAIVGPTAVGKTAFSLDLAQALNGEIVSVDSRLVYRGMDIGTAKPTPAEQALVKHHLIDVVNPNQEYSLATYQAAAYAAIAQIQQRAKQPILVGGTGQYMAALLEGWSIPEVAPNYELRARYEQQAASEGHTALHQQLQTIDPEAAKAIDPTNVRRVIRALEVFHETGQPISQLQRRNPPPYRMLTLDLERPRDELYARIDQRVDLMVREGLIAEVWALIRQGYDWELPSMSGLGYAEFRPLWQGQQSAGACISQLKFNTHRFARKQGAWFRRLPNRVSLDAHHTDLLAQVQTLLAAMTEHVATHIDQ</sequence>
<comment type="subunit">
    <text evidence="10">Monomer.</text>
</comment>